<evidence type="ECO:0000313" key="1">
    <source>
        <dbReference type="EMBL" id="MEB3048351.1"/>
    </source>
</evidence>
<reference evidence="1 2" key="1">
    <citation type="submission" date="2023-12" db="EMBL/GenBank/DDBJ databases">
        <title>Description of new species of Mycobacterium terrae complex isolated from sewage at the Sao Paulo Zoological Park Foundation in Brazil.</title>
        <authorList>
            <person name="Romagnoli C.L."/>
            <person name="Conceicao E.C."/>
            <person name="Machado E."/>
            <person name="Barreto L.B.P.F."/>
            <person name="Sharma A."/>
            <person name="Silva N.M."/>
            <person name="Marques L.E."/>
            <person name="Juliana M.A."/>
            <person name="Lourenco M.C.S."/>
            <person name="Digiampietri L.A."/>
            <person name="Suffys P.N."/>
            <person name="Viana-Niero C."/>
        </authorList>
    </citation>
    <scope>NUCLEOTIDE SEQUENCE [LARGE SCALE GENOMIC DNA]</scope>
    <source>
        <strain evidence="1 2">MYC123</strain>
    </source>
</reference>
<sequence length="82" mass="8688">MRTTVNIDDHLLAEAKVLAARTSRPLGAILDDALRAMLHRGTGSTIRHTFELPTHGHGGLLPGVDLDDKDALAELLGDNAAP</sequence>
<keyword evidence="2" id="KW-1185">Reference proteome</keyword>
<protein>
    <submittedName>
        <fullName evidence="1">Type II toxin-antitoxin system VapB family antitoxin</fullName>
    </submittedName>
</protein>
<comment type="caution">
    <text evidence="1">The sequence shown here is derived from an EMBL/GenBank/DDBJ whole genome shotgun (WGS) entry which is preliminary data.</text>
</comment>
<gene>
    <name evidence="1" type="ORF">KV112_01155</name>
</gene>
<evidence type="ECO:0000313" key="2">
    <source>
        <dbReference type="Proteomes" id="UP001299046"/>
    </source>
</evidence>
<dbReference type="Proteomes" id="UP001299046">
    <property type="component" value="Unassembled WGS sequence"/>
</dbReference>
<dbReference type="Pfam" id="PF09957">
    <property type="entry name" value="VapB_antitoxin"/>
    <property type="match status" value="1"/>
</dbReference>
<dbReference type="InterPro" id="IPR019239">
    <property type="entry name" value="VapB_antitoxin"/>
</dbReference>
<name>A0ABU5YE75_9MYCO</name>
<organism evidence="1 2">
    <name type="scientific">[Mycobacterium] zoologicum</name>
    <dbReference type="NCBI Taxonomy" id="2872311"/>
    <lineage>
        <taxon>Bacteria</taxon>
        <taxon>Bacillati</taxon>
        <taxon>Actinomycetota</taxon>
        <taxon>Actinomycetes</taxon>
        <taxon>Mycobacteriales</taxon>
        <taxon>Mycobacteriaceae</taxon>
        <taxon>Mycolicibacter</taxon>
    </lineage>
</organism>
<accession>A0ABU5YE75</accession>
<proteinExistence type="predicted"/>
<dbReference type="EMBL" id="JAYJJT010000001">
    <property type="protein sequence ID" value="MEB3048351.1"/>
    <property type="molecule type" value="Genomic_DNA"/>
</dbReference>
<dbReference type="RefSeq" id="WP_224863087.1">
    <property type="nucleotide sequence ID" value="NZ_JAYJJS010000015.1"/>
</dbReference>